<dbReference type="InterPro" id="IPR001375">
    <property type="entry name" value="Peptidase_S9_cat"/>
</dbReference>
<dbReference type="SUPFAM" id="SSF53474">
    <property type="entry name" value="alpha/beta-Hydrolases"/>
    <property type="match status" value="1"/>
</dbReference>
<dbReference type="EMBL" id="QPJS01000003">
    <property type="protein sequence ID" value="RCX03226.1"/>
    <property type="molecule type" value="Genomic_DNA"/>
</dbReference>
<evidence type="ECO:0000256" key="1">
    <source>
        <dbReference type="ARBA" id="ARBA00004418"/>
    </source>
</evidence>
<dbReference type="Pfam" id="PF00326">
    <property type="entry name" value="Peptidase_S9"/>
    <property type="match status" value="1"/>
</dbReference>
<evidence type="ECO:0000256" key="3">
    <source>
        <dbReference type="ARBA" id="ARBA00022670"/>
    </source>
</evidence>
<dbReference type="GO" id="GO:0004252">
    <property type="term" value="F:serine-type endopeptidase activity"/>
    <property type="evidence" value="ECO:0007669"/>
    <property type="project" value="InterPro"/>
</dbReference>
<dbReference type="InterPro" id="IPR023302">
    <property type="entry name" value="Pept_S9A_N"/>
</dbReference>
<dbReference type="GO" id="GO:0006508">
    <property type="term" value="P:proteolysis"/>
    <property type="evidence" value="ECO:0007669"/>
    <property type="project" value="UniProtKB-KW"/>
</dbReference>
<feature type="domain" description="Peptidase S9A N-terminal" evidence="11">
    <location>
        <begin position="28"/>
        <end position="425"/>
    </location>
</feature>
<dbReference type="SUPFAM" id="SSF50993">
    <property type="entry name" value="Peptidase/esterase 'gauge' domain"/>
    <property type="match status" value="1"/>
</dbReference>
<evidence type="ECO:0000313" key="12">
    <source>
        <dbReference type="EMBL" id="RCX03226.1"/>
    </source>
</evidence>
<dbReference type="PRINTS" id="PR00862">
    <property type="entry name" value="PROLIGOPTASE"/>
</dbReference>
<proteinExistence type="inferred from homology"/>
<dbReference type="FunFam" id="3.40.50.1820:FF:000005">
    <property type="entry name" value="Prolyl endopeptidase"/>
    <property type="match status" value="1"/>
</dbReference>
<evidence type="ECO:0000256" key="4">
    <source>
        <dbReference type="ARBA" id="ARBA00022729"/>
    </source>
</evidence>
<comment type="caution">
    <text evidence="12">The sequence shown here is derived from an EMBL/GenBank/DDBJ whole genome shotgun (WGS) entry which is preliminary data.</text>
</comment>
<dbReference type="Pfam" id="PF02897">
    <property type="entry name" value="Peptidase_S9_N"/>
    <property type="match status" value="1"/>
</dbReference>
<dbReference type="PROSITE" id="PS51257">
    <property type="entry name" value="PROKAR_LIPOPROTEIN"/>
    <property type="match status" value="1"/>
</dbReference>
<dbReference type="Gene3D" id="3.40.50.1820">
    <property type="entry name" value="alpha/beta hydrolase"/>
    <property type="match status" value="1"/>
</dbReference>
<dbReference type="Proteomes" id="UP000253517">
    <property type="component" value="Unassembled WGS sequence"/>
</dbReference>
<evidence type="ECO:0000313" key="13">
    <source>
        <dbReference type="Proteomes" id="UP000253517"/>
    </source>
</evidence>
<organism evidence="12 13">
    <name type="scientific">Schleiferia thermophila</name>
    <dbReference type="NCBI Taxonomy" id="884107"/>
    <lineage>
        <taxon>Bacteria</taxon>
        <taxon>Pseudomonadati</taxon>
        <taxon>Bacteroidota</taxon>
        <taxon>Flavobacteriia</taxon>
        <taxon>Flavobacteriales</taxon>
        <taxon>Schleiferiaceae</taxon>
        <taxon>Schleiferia</taxon>
    </lineage>
</organism>
<reference evidence="12 13" key="1">
    <citation type="submission" date="2018-07" db="EMBL/GenBank/DDBJ databases">
        <title>Genomic Encyclopedia of Type Strains, Phase IV (KMG-IV): sequencing the most valuable type-strain genomes for metagenomic binning, comparative biology and taxonomic classification.</title>
        <authorList>
            <person name="Goeker M."/>
        </authorList>
    </citation>
    <scope>NUCLEOTIDE SEQUENCE [LARGE SCALE GENOMIC DNA]</scope>
    <source>
        <strain evidence="12 13">DSM 21410</strain>
    </source>
</reference>
<feature type="domain" description="Peptidase S9 prolyl oligopeptidase catalytic" evidence="10">
    <location>
        <begin position="485"/>
        <end position="698"/>
    </location>
</feature>
<sequence length="706" mass="81930">MKPQFAALFALFLVFSCKPFNSSNTMKPPVAKKNPKILEIHGDRRVDYYYWLNERENPEVIDYLKQENQYTDFVMAELKPLKQKIFEELKSRIIEDESSVPYERDGYFYYHRFEKGKEYPIYCRRKGSLEAPEEILLDQNQLAENKKFHSIGGLSVSFDHQLLAFSEDFIGRRQYIIRIKDLRTGEILPDKIENTTGQIVWASDNATLFYNIKDDALRSYKVFSYNLKTKEQREIFHEKDEKFSCYVYPSASRRFILIGSNSTLTSEIRYLPADQPEGEWKVFHPRTHGVLYSVADVNDYWMIRTNIDGAENFKIMTTPFGRTPADNWRDVVPHRNEVFLESFKLFVSLMVVEEKYDGQTHLIVYDHKGVKKDEISMPEPTYSLAIGINENQKSPWVRFEYQSMVTPPSTREYNLFTKEIRVLKTKEIPGYNPEDYLSEYIFAQASDGELIPISLVYRKSTKLDGTAPGVLYGYGSYGYSLEATFNANRLSLLDRGFVYAIAHIRGGQEKGRRWYEDGKFLKKKNTFTDFIACAEFLVEKKYIDPSRLFAWGGSAGGLLMGAVANLRPDLWRGMILDVPFVDVVTTMLDESLPLTVGEFEEWGNPKDPEYYYYMKSYSPYDNIEQKNYPAMLVTTGLHDSQVQYWEPVKYVAKLRATKTDTNPLLLYTNMDAGHGGASGRFRYLEEVALKFVFLLDLANLAINELP</sequence>
<keyword evidence="4" id="KW-0732">Signal</keyword>
<dbReference type="InterPro" id="IPR051543">
    <property type="entry name" value="Serine_Peptidase_S9A"/>
</dbReference>
<dbReference type="PANTHER" id="PTHR11757">
    <property type="entry name" value="PROTEASE FAMILY S9A OLIGOPEPTIDASE"/>
    <property type="match status" value="1"/>
</dbReference>
<comment type="similarity">
    <text evidence="2">Belongs to the peptidase S9A family.</text>
</comment>
<name>A0A369A4F2_9FLAO</name>
<dbReference type="GO" id="GO:0042597">
    <property type="term" value="C:periplasmic space"/>
    <property type="evidence" value="ECO:0007669"/>
    <property type="project" value="UniProtKB-SubCell"/>
</dbReference>
<comment type="subcellular location">
    <subcellularLocation>
        <location evidence="1">Periplasm</location>
    </subcellularLocation>
</comment>
<keyword evidence="3" id="KW-0645">Protease</keyword>
<dbReference type="Gene3D" id="2.130.10.120">
    <property type="entry name" value="Prolyl oligopeptidase, N-terminal domain"/>
    <property type="match status" value="1"/>
</dbReference>
<keyword evidence="6" id="KW-0378">Hydrolase</keyword>
<evidence type="ECO:0000259" key="10">
    <source>
        <dbReference type="Pfam" id="PF00326"/>
    </source>
</evidence>
<dbReference type="PANTHER" id="PTHR11757:SF19">
    <property type="entry name" value="PROLYL ENDOPEPTIDASE-LIKE"/>
    <property type="match status" value="1"/>
</dbReference>
<gene>
    <name evidence="12" type="ORF">DES35_103107</name>
</gene>
<evidence type="ECO:0000256" key="6">
    <source>
        <dbReference type="ARBA" id="ARBA00022801"/>
    </source>
</evidence>
<evidence type="ECO:0000256" key="7">
    <source>
        <dbReference type="ARBA" id="ARBA00022825"/>
    </source>
</evidence>
<evidence type="ECO:0000256" key="2">
    <source>
        <dbReference type="ARBA" id="ARBA00005228"/>
    </source>
</evidence>
<dbReference type="InterPro" id="IPR002470">
    <property type="entry name" value="Peptidase_S9A"/>
</dbReference>
<dbReference type="InterPro" id="IPR029058">
    <property type="entry name" value="AB_hydrolase_fold"/>
</dbReference>
<keyword evidence="7" id="KW-0720">Serine protease</keyword>
<keyword evidence="5" id="KW-0574">Periplasm</keyword>
<accession>A0A369A4F2</accession>
<evidence type="ECO:0000256" key="5">
    <source>
        <dbReference type="ARBA" id="ARBA00022764"/>
    </source>
</evidence>
<evidence type="ECO:0000256" key="8">
    <source>
        <dbReference type="ARBA" id="ARBA00060121"/>
    </source>
</evidence>
<evidence type="ECO:0000259" key="11">
    <source>
        <dbReference type="Pfam" id="PF02897"/>
    </source>
</evidence>
<keyword evidence="13" id="KW-1185">Reference proteome</keyword>
<evidence type="ECO:0000256" key="9">
    <source>
        <dbReference type="ARBA" id="ARBA00081187"/>
    </source>
</evidence>
<protein>
    <recommendedName>
        <fullName evidence="9">Proline-specific endopeptidase</fullName>
    </recommendedName>
</protein>
<dbReference type="AlphaFoldDB" id="A0A369A4F2"/>
<comment type="function">
    <text evidence="8">Cleaves peptide bonds on the C-terminal side of prolyl residues within peptides that are up to approximately 30 amino acids long. Has an absolute requirement for an X-Pro bond in the trans configuration immediately preceding the Pro-Y scissible bond.</text>
</comment>